<dbReference type="SUPFAM" id="SSF89372">
    <property type="entry name" value="Fucose-specific lectin"/>
    <property type="match status" value="1"/>
</dbReference>
<evidence type="ECO:0000313" key="2">
    <source>
        <dbReference type="Proteomes" id="UP001589799"/>
    </source>
</evidence>
<protein>
    <submittedName>
        <fullName evidence="1">Uncharacterized protein</fullName>
    </submittedName>
</protein>
<comment type="caution">
    <text evidence="1">The sequence shown here is derived from an EMBL/GenBank/DDBJ whole genome shotgun (WGS) entry which is preliminary data.</text>
</comment>
<organism evidence="1 2">
    <name type="scientific">Paracoccus niistensis</name>
    <dbReference type="NCBI Taxonomy" id="632935"/>
    <lineage>
        <taxon>Bacteria</taxon>
        <taxon>Pseudomonadati</taxon>
        <taxon>Pseudomonadota</taxon>
        <taxon>Alphaproteobacteria</taxon>
        <taxon>Rhodobacterales</taxon>
        <taxon>Paracoccaceae</taxon>
        <taxon>Paracoccus</taxon>
    </lineage>
</organism>
<dbReference type="EMBL" id="JBHLWE010000045">
    <property type="protein sequence ID" value="MFC0342038.1"/>
    <property type="molecule type" value="Genomic_DNA"/>
</dbReference>
<dbReference type="Gene3D" id="2.120.10.70">
    <property type="entry name" value="Fucose-specific lectin"/>
    <property type="match status" value="1"/>
</dbReference>
<name>A0ABV6I730_9RHOB</name>
<keyword evidence="2" id="KW-1185">Reference proteome</keyword>
<dbReference type="RefSeq" id="WP_377699646.1">
    <property type="nucleotide sequence ID" value="NZ_JBHLWE010000045.1"/>
</dbReference>
<evidence type="ECO:0000313" key="1">
    <source>
        <dbReference type="EMBL" id="MFC0342038.1"/>
    </source>
</evidence>
<accession>A0ABV6I730</accession>
<proteinExistence type="predicted"/>
<gene>
    <name evidence="1" type="ORF">ACFFII_14815</name>
</gene>
<sequence>MYVLVPFTIEQVSPPSHEQMCRVKVTWIYSNQRPDLIEFWWQGASNSNWEPLHQTVIADENSATQEVELMISAWPGKLILCPRKTEGNTLLFYQPDDEGTNVEWRDFCLWRSFTAERLAERPSPKCVKPPEITGIDVDRGSIIIRWNNPEGYDEFEVELRQDDIGRSPLYYRTEEQWIRIGRLQAGEKVSCIKGIHNNALWLPGCDSPWSRERRATLPSELSYFVPQFPPGAPVAAVSRGEEHQEVVVCHADGHPMGIWKLTPGWDWEPWFRHARGPGFPVGTPVVALSRDREFMDLYAAAEDGRVQLAWWHGNPWREWIEHSDPRFPSPSFIAALARSSDHTDIFCVDGDEMMRWNWWNGPPLRGWSDIGGVKFPPGAPVAAISR</sequence>
<reference evidence="1 2" key="1">
    <citation type="submission" date="2024-09" db="EMBL/GenBank/DDBJ databases">
        <authorList>
            <person name="Sun Q."/>
            <person name="Mori K."/>
        </authorList>
    </citation>
    <scope>NUCLEOTIDE SEQUENCE [LARGE SCALE GENOMIC DNA]</scope>
    <source>
        <strain evidence="1 2">KCTC 22789</strain>
    </source>
</reference>
<dbReference type="Proteomes" id="UP001589799">
    <property type="component" value="Unassembled WGS sequence"/>
</dbReference>